<keyword evidence="6" id="KW-0072">Autophagy</keyword>
<evidence type="ECO:0000256" key="5">
    <source>
        <dbReference type="PIRSR" id="PIRSR604241-50"/>
    </source>
</evidence>
<dbReference type="SUPFAM" id="SSF54236">
    <property type="entry name" value="Ubiquitin-like"/>
    <property type="match status" value="1"/>
</dbReference>
<evidence type="ECO:0008006" key="9">
    <source>
        <dbReference type="Google" id="ProtNLM"/>
    </source>
</evidence>
<reference evidence="7" key="1">
    <citation type="submission" date="2023-06" db="EMBL/GenBank/DDBJ databases">
        <title>Genomic analysis of the entomopathogenic nematode Steinernema hermaphroditum.</title>
        <authorList>
            <person name="Schwarz E.M."/>
            <person name="Heppert J.K."/>
            <person name="Baniya A."/>
            <person name="Schwartz H.T."/>
            <person name="Tan C.-H."/>
            <person name="Antoshechkin I."/>
            <person name="Sternberg P.W."/>
            <person name="Goodrich-Blair H."/>
            <person name="Dillman A.R."/>
        </authorList>
    </citation>
    <scope>NUCLEOTIDE SEQUENCE</scope>
    <source>
        <strain evidence="7">PS9179</strain>
        <tissue evidence="7">Whole animal</tissue>
    </source>
</reference>
<evidence type="ECO:0000256" key="4">
    <source>
        <dbReference type="ARBA" id="ARBA00023288"/>
    </source>
</evidence>
<feature type="lipid moiety-binding region" description="Phosphatidylserine amidated glycine; alternate" evidence="5">
    <location>
        <position position="118"/>
    </location>
</feature>
<dbReference type="Gene3D" id="3.10.20.90">
    <property type="entry name" value="Phosphatidylinositol 3-kinase Catalytic Subunit, Chain A, domain 1"/>
    <property type="match status" value="1"/>
</dbReference>
<dbReference type="Pfam" id="PF02991">
    <property type="entry name" value="ATG8"/>
    <property type="match status" value="1"/>
</dbReference>
<comment type="similarity">
    <text evidence="2 6">Belongs to the ATG8 family.</text>
</comment>
<evidence type="ECO:0000256" key="3">
    <source>
        <dbReference type="ARBA" id="ARBA00023136"/>
    </source>
</evidence>
<dbReference type="InterPro" id="IPR004241">
    <property type="entry name" value="Atg8-like"/>
</dbReference>
<accession>A0AA39HXQ1</accession>
<keyword evidence="8" id="KW-1185">Reference proteome</keyword>
<comment type="subcellular location">
    <subcellularLocation>
        <location evidence="1">Membrane</location>
    </subcellularLocation>
</comment>
<dbReference type="PANTHER" id="PTHR10969">
    <property type="entry name" value="MICROTUBULE-ASSOCIATED PROTEINS 1A/1B LIGHT CHAIN 3-RELATED"/>
    <property type="match status" value="1"/>
</dbReference>
<comment type="caution">
    <text evidence="7">The sequence shown here is derived from an EMBL/GenBank/DDBJ whole genome shotgun (WGS) entry which is preliminary data.</text>
</comment>
<evidence type="ECO:0000256" key="6">
    <source>
        <dbReference type="RuleBase" id="RU004384"/>
    </source>
</evidence>
<sequence length="119" mass="13793">MSSFTPFKKLHSLEKRKSLHEELTRNCPDSFPVICEKSSSSTMPHLVKPRFVVKGKLTVGNFIRHVRARLALTEEETIFVFVKNTIPQMTTTIGELYYKHAEEDGFLYMTYQEESVYGN</sequence>
<organism evidence="7 8">
    <name type="scientific">Steinernema hermaphroditum</name>
    <dbReference type="NCBI Taxonomy" id="289476"/>
    <lineage>
        <taxon>Eukaryota</taxon>
        <taxon>Metazoa</taxon>
        <taxon>Ecdysozoa</taxon>
        <taxon>Nematoda</taxon>
        <taxon>Chromadorea</taxon>
        <taxon>Rhabditida</taxon>
        <taxon>Tylenchina</taxon>
        <taxon>Panagrolaimomorpha</taxon>
        <taxon>Strongyloidoidea</taxon>
        <taxon>Steinernematidae</taxon>
        <taxon>Steinernema</taxon>
    </lineage>
</organism>
<protein>
    <recommendedName>
        <fullName evidence="9">Autophagy-related protein</fullName>
    </recommendedName>
</protein>
<dbReference type="Proteomes" id="UP001175271">
    <property type="component" value="Unassembled WGS sequence"/>
</dbReference>
<dbReference type="AlphaFoldDB" id="A0AA39HXQ1"/>
<proteinExistence type="inferred from homology"/>
<gene>
    <name evidence="7" type="ORF">QR680_006450</name>
</gene>
<dbReference type="EMBL" id="JAUCMV010000003">
    <property type="protein sequence ID" value="KAK0412858.1"/>
    <property type="molecule type" value="Genomic_DNA"/>
</dbReference>
<dbReference type="GO" id="GO:0006914">
    <property type="term" value="P:autophagy"/>
    <property type="evidence" value="ECO:0007669"/>
    <property type="project" value="UniProtKB-KW"/>
</dbReference>
<keyword evidence="4 5" id="KW-0449">Lipoprotein</keyword>
<dbReference type="InterPro" id="IPR029071">
    <property type="entry name" value="Ubiquitin-like_domsf"/>
</dbReference>
<evidence type="ECO:0000313" key="7">
    <source>
        <dbReference type="EMBL" id="KAK0412858.1"/>
    </source>
</evidence>
<dbReference type="GO" id="GO:0016020">
    <property type="term" value="C:membrane"/>
    <property type="evidence" value="ECO:0007669"/>
    <property type="project" value="UniProtKB-SubCell"/>
</dbReference>
<dbReference type="CDD" id="cd16108">
    <property type="entry name" value="Ubl_ATG8_like"/>
    <property type="match status" value="1"/>
</dbReference>
<evidence type="ECO:0000256" key="2">
    <source>
        <dbReference type="ARBA" id="ARBA00007293"/>
    </source>
</evidence>
<evidence type="ECO:0000256" key="1">
    <source>
        <dbReference type="ARBA" id="ARBA00004370"/>
    </source>
</evidence>
<name>A0AA39HXQ1_9BILA</name>
<keyword evidence="3" id="KW-0472">Membrane</keyword>
<evidence type="ECO:0000313" key="8">
    <source>
        <dbReference type="Proteomes" id="UP001175271"/>
    </source>
</evidence>